<feature type="region of interest" description="Disordered" evidence="13">
    <location>
        <begin position="34"/>
        <end position="54"/>
    </location>
</feature>
<dbReference type="SMART" id="SM00564">
    <property type="entry name" value="PQQ"/>
    <property type="match status" value="5"/>
</dbReference>
<keyword evidence="7 16" id="KW-0560">Oxidoreductase</keyword>
<protein>
    <submittedName>
        <fullName evidence="16">PQQ-dependent dehydrogenase, methanol/ethanol family</fullName>
        <ecNumber evidence="16">1.1.2.-</ecNumber>
    </submittedName>
</protein>
<dbReference type="EC" id="1.1.2.-" evidence="16"/>
<organism evidence="16 17">
    <name type="scientific">Stakelama tenebrarum</name>
    <dbReference type="NCBI Taxonomy" id="2711215"/>
    <lineage>
        <taxon>Bacteria</taxon>
        <taxon>Pseudomonadati</taxon>
        <taxon>Pseudomonadota</taxon>
        <taxon>Alphaproteobacteria</taxon>
        <taxon>Sphingomonadales</taxon>
        <taxon>Sphingomonadaceae</taxon>
        <taxon>Stakelama</taxon>
    </lineage>
</organism>
<dbReference type="InterPro" id="IPR009056">
    <property type="entry name" value="Cyt_c-like_dom"/>
</dbReference>
<feature type="binding site" evidence="11">
    <location>
        <position position="259"/>
    </location>
    <ligand>
        <name>pyrroloquinoline quinone</name>
        <dbReference type="ChEBI" id="CHEBI:58442"/>
    </ligand>
</feature>
<evidence type="ECO:0000256" key="3">
    <source>
        <dbReference type="ARBA" id="ARBA00022723"/>
    </source>
</evidence>
<dbReference type="SUPFAM" id="SSF50998">
    <property type="entry name" value="Quinoprotein alcohol dehydrogenase-like"/>
    <property type="match status" value="1"/>
</dbReference>
<feature type="binding site" evidence="12">
    <location>
        <position position="324"/>
    </location>
    <ligand>
        <name>Ca(2+)</name>
        <dbReference type="ChEBI" id="CHEBI:29108"/>
    </ligand>
</feature>
<dbReference type="PROSITE" id="PS51007">
    <property type="entry name" value="CYTC"/>
    <property type="match status" value="1"/>
</dbReference>
<gene>
    <name evidence="16" type="ORF">G5C33_07505</name>
</gene>
<comment type="cofactor">
    <cofactor evidence="11">
        <name>heme c</name>
        <dbReference type="ChEBI" id="CHEBI:61717"/>
    </cofactor>
    <text evidence="11">Binds 1 heme c group per subunit.</text>
</comment>
<dbReference type="PROSITE" id="PS51257">
    <property type="entry name" value="PROKAR_LIPOPROTEIN"/>
    <property type="match status" value="1"/>
</dbReference>
<keyword evidence="2 11" id="KW-0349">Heme</keyword>
<dbReference type="GO" id="GO:0016020">
    <property type="term" value="C:membrane"/>
    <property type="evidence" value="ECO:0007669"/>
    <property type="project" value="InterPro"/>
</dbReference>
<evidence type="ECO:0000256" key="5">
    <source>
        <dbReference type="ARBA" id="ARBA00022837"/>
    </source>
</evidence>
<evidence type="ECO:0000256" key="4">
    <source>
        <dbReference type="ARBA" id="ARBA00022729"/>
    </source>
</evidence>
<evidence type="ECO:0000256" key="1">
    <source>
        <dbReference type="ARBA" id="ARBA00008156"/>
    </source>
</evidence>
<evidence type="ECO:0000256" key="7">
    <source>
        <dbReference type="ARBA" id="ARBA00023002"/>
    </source>
</evidence>
<dbReference type="RefSeq" id="WP_165326653.1">
    <property type="nucleotide sequence ID" value="NZ_CP049109.1"/>
</dbReference>
<feature type="chain" id="PRO_5026181806" evidence="14">
    <location>
        <begin position="36"/>
        <end position="810"/>
    </location>
</feature>
<keyword evidence="8 12" id="KW-0408">Iron</keyword>
<feature type="binding site" description="axial binding residue" evidence="12">
    <location>
        <position position="627"/>
    </location>
    <ligand>
        <name>heme c</name>
        <dbReference type="ChEBI" id="CHEBI:61717"/>
    </ligand>
    <ligandPart>
        <name>Fe</name>
        <dbReference type="ChEBI" id="CHEBI:18248"/>
    </ligandPart>
</feature>
<keyword evidence="17" id="KW-1185">Reference proteome</keyword>
<keyword evidence="6 11" id="KW-0634">PQQ</keyword>
<dbReference type="GO" id="GO:0009055">
    <property type="term" value="F:electron transfer activity"/>
    <property type="evidence" value="ECO:0007669"/>
    <property type="project" value="InterPro"/>
</dbReference>
<name>A0A6G6Y4X3_9SPHN</name>
<comment type="cofactor">
    <cofactor evidence="11">
        <name>pyrroloquinoline quinone</name>
        <dbReference type="ChEBI" id="CHEBI:58442"/>
    </cofactor>
    <text evidence="11">Binds 1 PQQ group per subunit.</text>
</comment>
<evidence type="ECO:0000313" key="17">
    <source>
        <dbReference type="Proteomes" id="UP000501568"/>
    </source>
</evidence>
<feature type="domain" description="Cytochrome c" evidence="15">
    <location>
        <begin position="609"/>
        <end position="688"/>
    </location>
</feature>
<keyword evidence="5 12" id="KW-0106">Calcium</keyword>
<evidence type="ECO:0000313" key="16">
    <source>
        <dbReference type="EMBL" id="QIG79653.1"/>
    </source>
</evidence>
<dbReference type="GO" id="GO:0016614">
    <property type="term" value="F:oxidoreductase activity, acting on CH-OH group of donors"/>
    <property type="evidence" value="ECO:0007669"/>
    <property type="project" value="InterPro"/>
</dbReference>
<comment type="similarity">
    <text evidence="1">Belongs to the bacterial PQQ dehydrogenase family.</text>
</comment>
<feature type="binding site" description="axial binding residue" evidence="12">
    <location>
        <position position="666"/>
    </location>
    <ligand>
        <name>heme c</name>
        <dbReference type="ChEBI" id="CHEBI:61717"/>
    </ligand>
    <ligandPart>
        <name>Fe</name>
        <dbReference type="ChEBI" id="CHEBI:18248"/>
    </ligandPart>
</feature>
<dbReference type="Gene3D" id="2.140.10.10">
    <property type="entry name" value="Quinoprotein alcohol dehydrogenase-like superfamily"/>
    <property type="match status" value="1"/>
</dbReference>
<dbReference type="InterPro" id="IPR002372">
    <property type="entry name" value="PQQ_rpt_dom"/>
</dbReference>
<dbReference type="Gene3D" id="1.10.760.10">
    <property type="entry name" value="Cytochrome c-like domain"/>
    <property type="match status" value="1"/>
</dbReference>
<dbReference type="Pfam" id="PF13442">
    <property type="entry name" value="Cytochrome_CBB3"/>
    <property type="match status" value="1"/>
</dbReference>
<accession>A0A6G6Y4X3</accession>
<keyword evidence="4 14" id="KW-0732">Signal</keyword>
<dbReference type="EMBL" id="CP049109">
    <property type="protein sequence ID" value="QIG79653.1"/>
    <property type="molecule type" value="Genomic_DNA"/>
</dbReference>
<dbReference type="PANTHER" id="PTHR32303">
    <property type="entry name" value="QUINOPROTEIN ALCOHOL DEHYDROGENASE (CYTOCHROME C)"/>
    <property type="match status" value="1"/>
</dbReference>
<dbReference type="InterPro" id="IPR018391">
    <property type="entry name" value="PQQ_b-propeller_rpt"/>
</dbReference>
<feature type="active site" description="Proton acceptor" evidence="10">
    <location>
        <position position="324"/>
    </location>
</feature>
<evidence type="ECO:0000256" key="10">
    <source>
        <dbReference type="PIRSR" id="PIRSR617512-1"/>
    </source>
</evidence>
<dbReference type="Proteomes" id="UP000501568">
    <property type="component" value="Chromosome"/>
</dbReference>
<reference evidence="16 17" key="1">
    <citation type="submission" date="2020-02" db="EMBL/GenBank/DDBJ databases">
        <authorList>
            <person name="Zheng R.K."/>
            <person name="Sun C.M."/>
        </authorList>
    </citation>
    <scope>NUCLEOTIDE SEQUENCE [LARGE SCALE GENOMIC DNA]</scope>
    <source>
        <strain evidence="17">zrk23</strain>
    </source>
</reference>
<dbReference type="GO" id="GO:0020037">
    <property type="term" value="F:heme binding"/>
    <property type="evidence" value="ECO:0007669"/>
    <property type="project" value="InterPro"/>
</dbReference>
<dbReference type="GO" id="GO:0005509">
    <property type="term" value="F:calcium ion binding"/>
    <property type="evidence" value="ECO:0007669"/>
    <property type="project" value="InterPro"/>
</dbReference>
<feature type="binding site" evidence="11">
    <location>
        <begin position="200"/>
        <end position="201"/>
    </location>
    <ligand>
        <name>pyrroloquinoline quinone</name>
        <dbReference type="ChEBI" id="CHEBI:58442"/>
    </ligand>
</feature>
<feature type="region of interest" description="Disordered" evidence="13">
    <location>
        <begin position="789"/>
        <end position="810"/>
    </location>
</feature>
<dbReference type="InterPro" id="IPR036909">
    <property type="entry name" value="Cyt_c-like_dom_sf"/>
</dbReference>
<evidence type="ECO:0000259" key="15">
    <source>
        <dbReference type="PROSITE" id="PS51007"/>
    </source>
</evidence>
<evidence type="ECO:0000256" key="8">
    <source>
        <dbReference type="ARBA" id="ARBA00023004"/>
    </source>
</evidence>
<dbReference type="InterPro" id="IPR011047">
    <property type="entry name" value="Quinoprotein_ADH-like_sf"/>
</dbReference>
<proteinExistence type="inferred from homology"/>
<evidence type="ECO:0000256" key="6">
    <source>
        <dbReference type="ARBA" id="ARBA00022891"/>
    </source>
</evidence>
<feature type="signal peptide" evidence="14">
    <location>
        <begin position="1"/>
        <end position="35"/>
    </location>
</feature>
<dbReference type="Pfam" id="PF01011">
    <property type="entry name" value="PQQ"/>
    <property type="match status" value="2"/>
</dbReference>
<feature type="binding site" evidence="11">
    <location>
        <position position="351"/>
    </location>
    <ligand>
        <name>pyrroloquinoline quinone</name>
        <dbReference type="ChEBI" id="CHEBI:58442"/>
    </ligand>
</feature>
<dbReference type="AlphaFoldDB" id="A0A6G6Y4X3"/>
<feature type="binding site" description="covalent" evidence="11">
    <location>
        <position position="626"/>
    </location>
    <ligand>
        <name>heme c</name>
        <dbReference type="ChEBI" id="CHEBI:61717"/>
    </ligand>
</feature>
<feature type="binding site" description="covalent" evidence="11">
    <location>
        <position position="623"/>
    </location>
    <ligand>
        <name>heme c</name>
        <dbReference type="ChEBI" id="CHEBI:61717"/>
    </ligand>
</feature>
<evidence type="ECO:0000256" key="13">
    <source>
        <dbReference type="SAM" id="MobiDB-lite"/>
    </source>
</evidence>
<sequence>MVSLRRVRDGLTRLGGIALIASAALALGSCGGASAPPEPTAMGDADNWPVWGRTDGEQHYSPLDQIDTKSVDRLKLAWHVDLDPENTLTEPVAADGKLFVTTGHSHIRAFDATNGELLWDWDSKTREQSGIELRMGWGPKGIAYWNNRVFVATQDGRIVALDAESGNPIWTKRDFPEGEMRYINGPPRIFDGKLIIGHGGADVSAIRGYASAYDAMTGERVWRFYTVPGSPEENKGDPAQEMAAKTWNGEWWKLGGGGTAWNAFTYDPETDLIYIGVGNGFPYNQALRSPGGGDNLFLASIVAVKADTGEYVWHYQVCPGEQWDCTATQDMTLATLEIDGEERKVIMQAPKNGFFYVLDRATGEYISAEKIAKVTWAERIDENGRPVENPGIRYHGKPGMFELWPGLRGAHSWLPQSYSPRTGLVYIPVIEGGSLIGDENVPMTTPTGLGDFKVNAVPDPDLEDGRASYLKAWDPVTQTEAWRVKLPGNWPGGTMATAGDLVFQGRIDGQFVAYDAKTGEQLWSFATQSPVVAPPITYRVNGKQYVTVITGSGASGGGILSTGLANYRTDYRMPRRILTFALDGEDSVPDFEPAPLEPVADPDYAPDPDLAAQGAVAYGMKGCIACHGWNAVGGGSAPDLRQSPYITDADAFAAVVQEGALLSSGMPGFPELTDGEVAAIRQFLRARAQQMPAELAAAREAAKEEARRGNGSFAGSWDLSIDSPVGEQKAVANLSVDGNRITGTVAASQGSLDVSGTVENGRAKFSGKSNVPFPMTIEYDLVVDGDSLSGKSKSGPFGTFPVSGTRKEEE</sequence>
<dbReference type="NCBIfam" id="TIGR03075">
    <property type="entry name" value="PQQ_enz_alc_DH"/>
    <property type="match status" value="1"/>
</dbReference>
<dbReference type="InterPro" id="IPR017512">
    <property type="entry name" value="PQQ_MeOH/EtOH_DH"/>
</dbReference>
<dbReference type="SUPFAM" id="SSF46626">
    <property type="entry name" value="Cytochrome c"/>
    <property type="match status" value="1"/>
</dbReference>
<evidence type="ECO:0000256" key="14">
    <source>
        <dbReference type="SAM" id="SignalP"/>
    </source>
</evidence>
<dbReference type="PANTHER" id="PTHR32303:SF20">
    <property type="entry name" value="QUINOPROTEIN ETHANOL DEHYDROGENASE"/>
    <property type="match status" value="1"/>
</dbReference>
<evidence type="ECO:0000256" key="11">
    <source>
        <dbReference type="PIRSR" id="PIRSR617512-2"/>
    </source>
</evidence>
<evidence type="ECO:0000256" key="12">
    <source>
        <dbReference type="PIRSR" id="PIRSR617512-3"/>
    </source>
</evidence>
<dbReference type="KEGG" id="spzr:G5C33_07505"/>
<keyword evidence="3 12" id="KW-0479">Metal-binding</keyword>
<evidence type="ECO:0000256" key="2">
    <source>
        <dbReference type="ARBA" id="ARBA00022617"/>
    </source>
</evidence>
<evidence type="ECO:0000256" key="9">
    <source>
        <dbReference type="ARBA" id="ARBA00023157"/>
    </source>
</evidence>
<keyword evidence="9" id="KW-1015">Disulfide bond</keyword>
<feature type="binding site" evidence="12">
    <location>
        <position position="279"/>
    </location>
    <ligand>
        <name>Ca(2+)</name>
        <dbReference type="ChEBI" id="CHEBI:29108"/>
    </ligand>
</feature>
<comment type="cofactor">
    <cofactor evidence="12">
        <name>Ca(2+)</name>
        <dbReference type="ChEBI" id="CHEBI:29108"/>
    </cofactor>
    <text evidence="12">Binds 1 Ca(2+) ion per subunit.</text>
</comment>